<dbReference type="OrthoDB" id="337038at2759"/>
<dbReference type="PANTHER" id="PTHR10334">
    <property type="entry name" value="CYSTEINE-RICH SECRETORY PROTEIN-RELATED"/>
    <property type="match status" value="1"/>
</dbReference>
<accession>A0A4S4N6M0</accession>
<sequence>MARLAAFNVFVLALIIGLAPVVLAGPACARKLQGNATCVTECGKNWGWTGRTMGTDPWGNVMKVSVTDVTSGSVVTKACKLRPDQATPVGNIASGAPASSATSPPPAPSSTAASLTSTPSKAATSAAPQRSSSATVSTPSPSPTTRSTSTVPPARTEVVEPSSTHHTTSTPPPPPPSSSPPPPPPPPKTTEQAPPPSPPPSPPPATTKAPQPQTTAAQNSVVPSSGSGGTSASDIAAYLAGHNTIRAQHGAAPLTWSDDAAAKAQQWANGCLFQHSGGTLGPFGENLAAGTGPSYDIPTAIKSWTDEVSQYDPTNPVPSHFTQVVWKATTEVGCAVQSCNGIFAASFGEAKYFVCEYSVQGNIIGSFAQNVQV</sequence>
<dbReference type="Gene3D" id="3.40.33.10">
    <property type="entry name" value="CAP"/>
    <property type="match status" value="1"/>
</dbReference>
<reference evidence="4 5" key="1">
    <citation type="submission" date="2019-02" db="EMBL/GenBank/DDBJ databases">
        <title>Genome sequencing of the rare red list fungi Antrodiella citrinella (Flaviporus citrinellus).</title>
        <authorList>
            <person name="Buettner E."/>
            <person name="Kellner H."/>
        </authorList>
    </citation>
    <scope>NUCLEOTIDE SEQUENCE [LARGE SCALE GENOMIC DNA]</scope>
    <source>
        <strain evidence="4 5">DSM 108506</strain>
    </source>
</reference>
<feature type="region of interest" description="Disordered" evidence="1">
    <location>
        <begin position="85"/>
        <end position="230"/>
    </location>
</feature>
<dbReference type="Proteomes" id="UP000308730">
    <property type="component" value="Unassembled WGS sequence"/>
</dbReference>
<dbReference type="EMBL" id="SGPM01000001">
    <property type="protein sequence ID" value="THH34115.1"/>
    <property type="molecule type" value="Genomic_DNA"/>
</dbReference>
<proteinExistence type="predicted"/>
<dbReference type="SUPFAM" id="SSF55797">
    <property type="entry name" value="PR-1-like"/>
    <property type="match status" value="1"/>
</dbReference>
<organism evidence="4 5">
    <name type="scientific">Antrodiella citrinella</name>
    <dbReference type="NCBI Taxonomy" id="2447956"/>
    <lineage>
        <taxon>Eukaryota</taxon>
        <taxon>Fungi</taxon>
        <taxon>Dikarya</taxon>
        <taxon>Basidiomycota</taxon>
        <taxon>Agaricomycotina</taxon>
        <taxon>Agaricomycetes</taxon>
        <taxon>Polyporales</taxon>
        <taxon>Steccherinaceae</taxon>
        <taxon>Antrodiella</taxon>
    </lineage>
</organism>
<feature type="domain" description="SCP" evidence="3">
    <location>
        <begin position="233"/>
        <end position="365"/>
    </location>
</feature>
<evidence type="ECO:0000313" key="5">
    <source>
        <dbReference type="Proteomes" id="UP000308730"/>
    </source>
</evidence>
<evidence type="ECO:0000259" key="3">
    <source>
        <dbReference type="SMART" id="SM00198"/>
    </source>
</evidence>
<keyword evidence="2" id="KW-0732">Signal</keyword>
<name>A0A4S4N6M0_9APHY</name>
<dbReference type="SMART" id="SM00198">
    <property type="entry name" value="SCP"/>
    <property type="match status" value="1"/>
</dbReference>
<feature type="chain" id="PRO_5020361926" description="SCP domain-containing protein" evidence="2">
    <location>
        <begin position="25"/>
        <end position="373"/>
    </location>
</feature>
<evidence type="ECO:0000256" key="2">
    <source>
        <dbReference type="SAM" id="SignalP"/>
    </source>
</evidence>
<feature type="compositionally biased region" description="Low complexity" evidence="1">
    <location>
        <begin position="109"/>
        <end position="169"/>
    </location>
</feature>
<feature type="signal peptide" evidence="2">
    <location>
        <begin position="1"/>
        <end position="24"/>
    </location>
</feature>
<evidence type="ECO:0000256" key="1">
    <source>
        <dbReference type="SAM" id="MobiDB-lite"/>
    </source>
</evidence>
<feature type="compositionally biased region" description="Low complexity" evidence="1">
    <location>
        <begin position="206"/>
        <end position="218"/>
    </location>
</feature>
<feature type="compositionally biased region" description="Low complexity" evidence="1">
    <location>
        <begin position="93"/>
        <end position="102"/>
    </location>
</feature>
<comment type="caution">
    <text evidence="4">The sequence shown here is derived from an EMBL/GenBank/DDBJ whole genome shotgun (WGS) entry which is preliminary data.</text>
</comment>
<keyword evidence="5" id="KW-1185">Reference proteome</keyword>
<evidence type="ECO:0000313" key="4">
    <source>
        <dbReference type="EMBL" id="THH34115.1"/>
    </source>
</evidence>
<dbReference type="InterPro" id="IPR001283">
    <property type="entry name" value="CRISP-related"/>
</dbReference>
<dbReference type="PRINTS" id="PR00837">
    <property type="entry name" value="V5TPXLIKE"/>
</dbReference>
<dbReference type="AlphaFoldDB" id="A0A4S4N6M0"/>
<dbReference type="InterPro" id="IPR035940">
    <property type="entry name" value="CAP_sf"/>
</dbReference>
<protein>
    <recommendedName>
        <fullName evidence="3">SCP domain-containing protein</fullName>
    </recommendedName>
</protein>
<gene>
    <name evidence="4" type="ORF">EUX98_g32</name>
</gene>
<dbReference type="Pfam" id="PF00188">
    <property type="entry name" value="CAP"/>
    <property type="match status" value="1"/>
</dbReference>
<dbReference type="InterPro" id="IPR014044">
    <property type="entry name" value="CAP_dom"/>
</dbReference>
<feature type="compositionally biased region" description="Pro residues" evidence="1">
    <location>
        <begin position="170"/>
        <end position="205"/>
    </location>
</feature>